<keyword evidence="4" id="KW-0969">Cilium</keyword>
<reference evidence="8" key="1">
    <citation type="journal article" date="2014" name="Int. J. Syst. Evol. Microbiol.">
        <title>Complete genome sequence of Corynebacterium casei LMG S-19264T (=DSM 44701T), isolated from a smear-ripened cheese.</title>
        <authorList>
            <consortium name="US DOE Joint Genome Institute (JGI-PGF)"/>
            <person name="Walter F."/>
            <person name="Albersmeier A."/>
            <person name="Kalinowski J."/>
            <person name="Ruckert C."/>
        </authorList>
    </citation>
    <scope>NUCLEOTIDE SEQUENCE</scope>
    <source>
        <strain evidence="8">KCTC 12988</strain>
    </source>
</reference>
<name>A0A918TWV3_9BACT</name>
<keyword evidence="5" id="KW-0966">Cell projection</keyword>
<dbReference type="PANTHER" id="PTHR37833">
    <property type="entry name" value="LIPOPROTEIN-RELATED"/>
    <property type="match status" value="1"/>
</dbReference>
<feature type="domain" description="HYDIN/VesB/CFA65-like Ig-like" evidence="7">
    <location>
        <begin position="1283"/>
        <end position="1369"/>
    </location>
</feature>
<comment type="caution">
    <text evidence="8">The sequence shown here is derived from an EMBL/GenBank/DDBJ whole genome shotgun (WGS) entry which is preliminary data.</text>
</comment>
<dbReference type="RefSeq" id="WP_189573421.1">
    <property type="nucleotide sequence ID" value="NZ_BMXI01000019.1"/>
</dbReference>
<feature type="domain" description="HYDIN/VesB/CFA65-like Ig-like" evidence="7">
    <location>
        <begin position="1154"/>
        <end position="1243"/>
    </location>
</feature>
<feature type="domain" description="HYDIN/VesB/CFA65-like Ig-like" evidence="7">
    <location>
        <begin position="176"/>
        <end position="253"/>
    </location>
</feature>
<evidence type="ECO:0000256" key="4">
    <source>
        <dbReference type="ARBA" id="ARBA00023069"/>
    </source>
</evidence>
<accession>A0A918TWV3</accession>
<dbReference type="InterPro" id="IPR013783">
    <property type="entry name" value="Ig-like_fold"/>
</dbReference>
<sequence length="1456" mass="150089">MKIIFLLSLLFCLPLIAGIEIRGGTNFNTIISNGDTTPRTTDGTDFGDVTVPGSKTVSFQVKATGNLETIVSITEDGAAWDISSGGGFGNLSPGSTRTFNVRMSPTAAGYKAATVTIATGSGLYTFKVEGNALGEPEIVVRGQLFSGQPFVNISDGDSSPTPTDGTSFGSRGVSEGSLSHTFQIENTGTAQIEIDSITDDSSEFSISGAPSTVGVGQTQTFLVKFNPTSFGTKTATITIQNNDANEDPFTFEVNGIGEASKIKVLGGSSQSINIAAGDTTPRTLDNTDFGTVVAGSGTVTKVFKIENTGNEDLFVTAVSEDANAFSITGAPGPLNPIAPGGSNNFNIILDADVAGTKYGTVTILSNDPDNGAFTFDITAEATGDPEIVVRGRLNHLTSFTNISTGDTSPTTVDGTDFGSQGVPDGYIEHTFEIENTGNAKLNIESITDDSNAFVVVDVPNSVAVGNIQTFGIRFNPGSSGQKTATITIDNDDPDGNEDPFTFEVTGLGLFGKAEIYGGTNFGELIANNDDTPSVVDGTDFGSVNAGIGTVSKTFRIKNDGNDTLTILGISESGSAFSISAQPSMPAAIAPNGTRDFTILFAPTAAGNKSATVTVLTSDTVLGRDNYTFDIIGEANGVAEYSVAGRQNSLLSYQTIPNGDTTPSIPDGTDFGPKGVSDGGVTRTFEIENTGSAQLVIDSIVELSPHFSVSNVPSTVGVNQTKTFTVTFNPTSSGNKSTTINITTNAEGEESYSFKVTGEGTAPELLVEGGPTGGRGTIANGSTDPESGAHNNFGEIEAGTSRTRTFQITNIGNEQATITAIAEDGNAWSLTGGSLVSLPAGGTHDFTVTLAPTSAGPKAATVTILSNDPAGPYIFEVTGTATGESDIDVFGSIVGVPTSGLVPDGSTGGSTGNGTSFGDQGVADGGISHSFEIFNKGNAKLTISSIQELSPHFSISGAPSSVGVDQTATFTITFNPTSQGTKETEVTITSDAPGDKAIYTFVVMGTGEAPDIAIKGGTNFGTNIPNADITPSGLDGTDFGNVNADSTVVTRTFQIENSGNENLSILSAHSDNNDFTLAGVPSPLTPIPPGGTNEFTIAFDPANTGFSSATISIQSNDPDESPFTFLVEGFGTDDSPEIAVIGEEGDLLENDPQSFNASTDFGDVEVGGPAKSKTFTIENRGTGTLTVTSISEDGARYQITNSPTGPVEPGESLEFEVVFSPNAAATFLATVTIVSDDPNESPFRFDVSGTGTTAVVPAEPEIKVNGGQALNVNIGNGDTTPRVFDGTDLGSIVVGESKNRTFRIENTGDADLTISQVILVGAPGAITGFPSVVTAGSTADFTVTVAPQLAGPQTRTLRILSNDGDESTFTFGLTATGVDPLNPLSIENFQVIGENLELTFISDPAKTYQIAYSFDLETWNSPGGLGGLQGDINEQTYLITGVVNSSNPKVFLRVEEE</sequence>
<dbReference type="Pfam" id="PF07610">
    <property type="entry name" value="DUF1573"/>
    <property type="match status" value="3"/>
</dbReference>
<dbReference type="InterPro" id="IPR017868">
    <property type="entry name" value="Filamin/ABP280_repeat-like"/>
</dbReference>
<evidence type="ECO:0000256" key="1">
    <source>
        <dbReference type="ARBA" id="ARBA00004138"/>
    </source>
</evidence>
<evidence type="ECO:0000313" key="8">
    <source>
        <dbReference type="EMBL" id="GHC65314.1"/>
    </source>
</evidence>
<feature type="domain" description="HYDIN/VesB/CFA65-like Ig-like" evidence="7">
    <location>
        <begin position="790"/>
        <end position="871"/>
    </location>
</feature>
<proteinExistence type="predicted"/>
<dbReference type="EMBL" id="BMXI01000019">
    <property type="protein sequence ID" value="GHC65314.1"/>
    <property type="molecule type" value="Genomic_DNA"/>
</dbReference>
<keyword evidence="9" id="KW-1185">Reference proteome</keyword>
<protein>
    <recommendedName>
        <fullName evidence="7">HYDIN/VesB/CFA65-like Ig-like domain-containing protein</fullName>
    </recommendedName>
</protein>
<evidence type="ECO:0000256" key="2">
    <source>
        <dbReference type="ARBA" id="ARBA00004496"/>
    </source>
</evidence>
<evidence type="ECO:0000256" key="6">
    <source>
        <dbReference type="SAM" id="MobiDB-lite"/>
    </source>
</evidence>
<feature type="domain" description="HYDIN/VesB/CFA65-like Ig-like" evidence="7">
    <location>
        <begin position="427"/>
        <end position="496"/>
    </location>
</feature>
<organism evidence="8 9">
    <name type="scientific">Roseibacillus persicicus</name>
    <dbReference type="NCBI Taxonomy" id="454148"/>
    <lineage>
        <taxon>Bacteria</taxon>
        <taxon>Pseudomonadati</taxon>
        <taxon>Verrucomicrobiota</taxon>
        <taxon>Verrucomicrobiia</taxon>
        <taxon>Verrucomicrobiales</taxon>
        <taxon>Verrucomicrobiaceae</taxon>
        <taxon>Roseibacillus</taxon>
    </lineage>
</organism>
<feature type="region of interest" description="Disordered" evidence="6">
    <location>
        <begin position="151"/>
        <end position="175"/>
    </location>
</feature>
<evidence type="ECO:0000256" key="3">
    <source>
        <dbReference type="ARBA" id="ARBA00022490"/>
    </source>
</evidence>
<dbReference type="PROSITE" id="PS50194">
    <property type="entry name" value="FILAMIN_REPEAT"/>
    <property type="match status" value="2"/>
</dbReference>
<dbReference type="InterPro" id="IPR011467">
    <property type="entry name" value="DUF1573"/>
</dbReference>
<dbReference type="PANTHER" id="PTHR37833:SF1">
    <property type="entry name" value="SIGNAL PEPTIDE PROTEIN"/>
    <property type="match status" value="1"/>
</dbReference>
<feature type="domain" description="HYDIN/VesB/CFA65-like Ig-like" evidence="7">
    <location>
        <begin position="927"/>
        <end position="996"/>
    </location>
</feature>
<evidence type="ECO:0000313" key="9">
    <source>
        <dbReference type="Proteomes" id="UP000644507"/>
    </source>
</evidence>
<dbReference type="Gene3D" id="2.60.40.10">
    <property type="entry name" value="Immunoglobulins"/>
    <property type="match status" value="11"/>
</dbReference>
<dbReference type="NCBIfam" id="NF012200">
    <property type="entry name" value="choice_anch_D"/>
    <property type="match status" value="11"/>
</dbReference>
<evidence type="ECO:0000256" key="5">
    <source>
        <dbReference type="ARBA" id="ARBA00023273"/>
    </source>
</evidence>
<keyword evidence="3" id="KW-0963">Cytoplasm</keyword>
<dbReference type="Pfam" id="PF22544">
    <property type="entry name" value="HYDIN_VesB_CFA65-like_Ig"/>
    <property type="match status" value="7"/>
</dbReference>
<dbReference type="InterPro" id="IPR053879">
    <property type="entry name" value="HYDIN_VesB_CFA65-like_Ig"/>
</dbReference>
<comment type="subcellular location">
    <subcellularLocation>
        <location evidence="1">Cell projection</location>
        <location evidence="1">Cilium</location>
    </subcellularLocation>
    <subcellularLocation>
        <location evidence="2">Cytoplasm</location>
    </subcellularLocation>
</comment>
<feature type="domain" description="HYDIN/VesB/CFA65-like Ig-like" evidence="7">
    <location>
        <begin position="536"/>
        <end position="618"/>
    </location>
</feature>
<reference evidence="8" key="2">
    <citation type="submission" date="2020-09" db="EMBL/GenBank/DDBJ databases">
        <authorList>
            <person name="Sun Q."/>
            <person name="Kim S."/>
        </authorList>
    </citation>
    <scope>NUCLEOTIDE SEQUENCE</scope>
    <source>
        <strain evidence="8">KCTC 12988</strain>
    </source>
</reference>
<gene>
    <name evidence="8" type="ORF">GCM10007100_36330</name>
</gene>
<evidence type="ECO:0000259" key="7">
    <source>
        <dbReference type="Pfam" id="PF22544"/>
    </source>
</evidence>
<dbReference type="GO" id="GO:0005737">
    <property type="term" value="C:cytoplasm"/>
    <property type="evidence" value="ECO:0007669"/>
    <property type="project" value="UniProtKB-SubCell"/>
</dbReference>
<feature type="compositionally biased region" description="Polar residues" evidence="6">
    <location>
        <begin position="151"/>
        <end position="169"/>
    </location>
</feature>
<dbReference type="Proteomes" id="UP000644507">
    <property type="component" value="Unassembled WGS sequence"/>
</dbReference>